<feature type="region of interest" description="Disordered" evidence="1">
    <location>
        <begin position="59"/>
        <end position="81"/>
    </location>
</feature>
<protein>
    <submittedName>
        <fullName evidence="2">Uncharacterized protein</fullName>
    </submittedName>
</protein>
<proteinExistence type="predicted"/>
<dbReference type="SUPFAM" id="SSF56672">
    <property type="entry name" value="DNA/RNA polymerases"/>
    <property type="match status" value="1"/>
</dbReference>
<comment type="caution">
    <text evidence="2">The sequence shown here is derived from an EMBL/GenBank/DDBJ whole genome shotgun (WGS) entry which is preliminary data.</text>
</comment>
<accession>A0A9D4IQ07</accession>
<dbReference type="InterPro" id="IPR043128">
    <property type="entry name" value="Rev_trsase/Diguanyl_cyclase"/>
</dbReference>
<reference evidence="2" key="1">
    <citation type="journal article" date="2019" name="bioRxiv">
        <title>The Genome of the Zebra Mussel, Dreissena polymorpha: A Resource for Invasive Species Research.</title>
        <authorList>
            <person name="McCartney M.A."/>
            <person name="Auch B."/>
            <person name="Kono T."/>
            <person name="Mallez S."/>
            <person name="Zhang Y."/>
            <person name="Obille A."/>
            <person name="Becker A."/>
            <person name="Abrahante J.E."/>
            <person name="Garbe J."/>
            <person name="Badalamenti J.P."/>
            <person name="Herman A."/>
            <person name="Mangelson H."/>
            <person name="Liachko I."/>
            <person name="Sullivan S."/>
            <person name="Sone E.D."/>
            <person name="Koren S."/>
            <person name="Silverstein K.A.T."/>
            <person name="Beckman K.B."/>
            <person name="Gohl D.M."/>
        </authorList>
    </citation>
    <scope>NUCLEOTIDE SEQUENCE</scope>
    <source>
        <strain evidence="2">Duluth1</strain>
        <tissue evidence="2">Whole animal</tissue>
    </source>
</reference>
<name>A0A9D4IQ07_DREPO</name>
<keyword evidence="3" id="KW-1185">Reference proteome</keyword>
<dbReference type="EMBL" id="JAIWYP010000008">
    <property type="protein sequence ID" value="KAH3782405.1"/>
    <property type="molecule type" value="Genomic_DNA"/>
</dbReference>
<organism evidence="2 3">
    <name type="scientific">Dreissena polymorpha</name>
    <name type="common">Zebra mussel</name>
    <name type="synonym">Mytilus polymorpha</name>
    <dbReference type="NCBI Taxonomy" id="45954"/>
    <lineage>
        <taxon>Eukaryota</taxon>
        <taxon>Metazoa</taxon>
        <taxon>Spiralia</taxon>
        <taxon>Lophotrochozoa</taxon>
        <taxon>Mollusca</taxon>
        <taxon>Bivalvia</taxon>
        <taxon>Autobranchia</taxon>
        <taxon>Heteroconchia</taxon>
        <taxon>Euheterodonta</taxon>
        <taxon>Imparidentia</taxon>
        <taxon>Neoheterodontei</taxon>
        <taxon>Myida</taxon>
        <taxon>Dreissenoidea</taxon>
        <taxon>Dreissenidae</taxon>
        <taxon>Dreissena</taxon>
    </lineage>
</organism>
<evidence type="ECO:0000313" key="2">
    <source>
        <dbReference type="EMBL" id="KAH3782405.1"/>
    </source>
</evidence>
<dbReference type="InterPro" id="IPR043502">
    <property type="entry name" value="DNA/RNA_pol_sf"/>
</dbReference>
<reference evidence="2" key="2">
    <citation type="submission" date="2020-11" db="EMBL/GenBank/DDBJ databases">
        <authorList>
            <person name="McCartney M.A."/>
            <person name="Auch B."/>
            <person name="Kono T."/>
            <person name="Mallez S."/>
            <person name="Becker A."/>
            <person name="Gohl D.M."/>
            <person name="Silverstein K.A.T."/>
            <person name="Koren S."/>
            <person name="Bechman K.B."/>
            <person name="Herman A."/>
            <person name="Abrahante J.E."/>
            <person name="Garbe J."/>
        </authorList>
    </citation>
    <scope>NUCLEOTIDE SEQUENCE</scope>
    <source>
        <strain evidence="2">Duluth1</strain>
        <tissue evidence="2">Whole animal</tissue>
    </source>
</reference>
<gene>
    <name evidence="2" type="ORF">DPMN_160320</name>
</gene>
<feature type="compositionally biased region" description="Basic and acidic residues" evidence="1">
    <location>
        <begin position="71"/>
        <end position="81"/>
    </location>
</feature>
<sequence length="81" mass="9708">MSLVEKEFQQTRQRLKMVMNWPVPINADELRLFVALVGYYRRYVKDFSVILRPLNDLLPPTSSKKNAKRTTKPERIWTKKE</sequence>
<evidence type="ECO:0000313" key="3">
    <source>
        <dbReference type="Proteomes" id="UP000828390"/>
    </source>
</evidence>
<evidence type="ECO:0000256" key="1">
    <source>
        <dbReference type="SAM" id="MobiDB-lite"/>
    </source>
</evidence>
<dbReference type="Gene3D" id="3.30.70.270">
    <property type="match status" value="1"/>
</dbReference>
<dbReference type="Proteomes" id="UP000828390">
    <property type="component" value="Unassembled WGS sequence"/>
</dbReference>
<dbReference type="AlphaFoldDB" id="A0A9D4IQ07"/>